<evidence type="ECO:0000313" key="2">
    <source>
        <dbReference type="Proteomes" id="UP001148629"/>
    </source>
</evidence>
<gene>
    <name evidence="1" type="ORF">NM208_g1643</name>
</gene>
<name>A0ACC1SVQ5_9HYPO</name>
<keyword evidence="2" id="KW-1185">Reference proteome</keyword>
<comment type="caution">
    <text evidence="1">The sequence shown here is derived from an EMBL/GenBank/DDBJ whole genome shotgun (WGS) entry which is preliminary data.</text>
</comment>
<proteinExistence type="predicted"/>
<dbReference type="EMBL" id="JANRMS010000087">
    <property type="protein sequence ID" value="KAJ3547184.1"/>
    <property type="molecule type" value="Genomic_DNA"/>
</dbReference>
<evidence type="ECO:0000313" key="1">
    <source>
        <dbReference type="EMBL" id="KAJ3547184.1"/>
    </source>
</evidence>
<organism evidence="1 2">
    <name type="scientific">Fusarium decemcellulare</name>
    <dbReference type="NCBI Taxonomy" id="57161"/>
    <lineage>
        <taxon>Eukaryota</taxon>
        <taxon>Fungi</taxon>
        <taxon>Dikarya</taxon>
        <taxon>Ascomycota</taxon>
        <taxon>Pezizomycotina</taxon>
        <taxon>Sordariomycetes</taxon>
        <taxon>Hypocreomycetidae</taxon>
        <taxon>Hypocreales</taxon>
        <taxon>Nectriaceae</taxon>
        <taxon>Fusarium</taxon>
        <taxon>Fusarium decemcellulare species complex</taxon>
    </lineage>
</organism>
<dbReference type="Proteomes" id="UP001148629">
    <property type="component" value="Unassembled WGS sequence"/>
</dbReference>
<accession>A0ACC1SVQ5</accession>
<protein>
    <submittedName>
        <fullName evidence="1">Uncharacterized protein</fullName>
    </submittedName>
</protein>
<sequence>MPLYQYKPLDATSTEFRLVALHPRTKAITTDLRSDPLRCSIMTGDLGNPPPYHALSYCWGDPVFTNHITVQVENQQEYDIYITETLAIALDYIRKPVGDVILYIDQLCINQADVSEKNHQVRLMGSIYEKSSCVLAWLGNSTTSSDEFMDQINNSDVIGGLVTFPNQPAMMGKSDIQDIESFLENNTHIVDPSTPPEVILQHMLEYNTTISFPGFLETASRSWFRRVWIIQEAILGPELVFLCGSRRCCADCFGRAGTLIWLSSQLNQIQMEIDGKKPNRGTDELYKLSQCAVHAKQILGMRQAYKHKIGASATLFDLVKAINVSVLPISPNQVFKDIEAAVRFGATDPRDRIYAFIGLAKDDSETLRELEIDYKRPLMEVYRCFAAAVVVSTPELLVFSRNEPHSGLPSWAPDWASDTWSPKGYIGGSPAFKAGGLMRDDKVEIRGTMLLIPGLKVDIVAKTGACSAPSSDGLFKEEILFLKEAKTFASEAMKIGNPRSISTPDERDQATWLIPTGGLGLRREITSEQSNEALGRKFNGKFKLQILYEKTLEHAEDASQLINLASGIDNEVEQIGISLFQTTAPFASSFDMAHYLATKPWIMIPSLLLLLDRLVAQVRGHIMQWWLGILLRKVKWLFSRDEAYSTALVFNSGRKCFITRNGYVGLGDSGIQEGDMLCLIFGCSLPLLLRPIKHEGTEVNYCLLGEAYTYGIMDGELVRCRSDEPTEVFRII</sequence>
<reference evidence="1" key="1">
    <citation type="submission" date="2022-08" db="EMBL/GenBank/DDBJ databases">
        <title>Genome Sequence of Fusarium decemcellulare.</title>
        <authorList>
            <person name="Buettner E."/>
        </authorList>
    </citation>
    <scope>NUCLEOTIDE SEQUENCE</scope>
    <source>
        <strain evidence="1">Babe19</strain>
    </source>
</reference>